<comment type="similarity">
    <text evidence="10">Belongs to the thiamine-phosphate synthase family.</text>
</comment>
<dbReference type="InterPro" id="IPR034291">
    <property type="entry name" value="TMP_synthase"/>
</dbReference>
<dbReference type="InterPro" id="IPR022998">
    <property type="entry name" value="ThiamineP_synth_TenI"/>
</dbReference>
<dbReference type="InterPro" id="IPR013785">
    <property type="entry name" value="Aldolase_TIM"/>
</dbReference>
<sequence length="203" mass="20887">MGTLRIAPPLPRIFCLVSGRDDLSLLPELVDAGVSGFQLRDKEIDAWSLEYLALQVLSLVGDRATVVINDHLEVALRTGAHGVHLGQRDLPVAQARAAAPGLLIGATCRSLDDVAQAKVDGADYAGFGPVAHSDSKAGLPAPLGVAAITAARGVLPLIAIGGIDAPGARSARRAGAHGVAVIGSIWRQPDPVLAAKELVDAVR</sequence>
<feature type="binding site" evidence="10">
    <location>
        <position position="70"/>
    </location>
    <ligand>
        <name>Mg(2+)</name>
        <dbReference type="ChEBI" id="CHEBI:18420"/>
    </ligand>
</feature>
<comment type="catalytic activity">
    <reaction evidence="8 10">
        <text>2-(2-carboxy-4-methylthiazol-5-yl)ethyl phosphate + 4-amino-2-methyl-5-(diphosphooxymethyl)pyrimidine + 2 H(+) = thiamine phosphate + CO2 + diphosphate</text>
        <dbReference type="Rhea" id="RHEA:47848"/>
        <dbReference type="ChEBI" id="CHEBI:15378"/>
        <dbReference type="ChEBI" id="CHEBI:16526"/>
        <dbReference type="ChEBI" id="CHEBI:33019"/>
        <dbReference type="ChEBI" id="CHEBI:37575"/>
        <dbReference type="ChEBI" id="CHEBI:57841"/>
        <dbReference type="ChEBI" id="CHEBI:62890"/>
        <dbReference type="EC" id="2.5.1.3"/>
    </reaction>
</comment>
<feature type="binding site" evidence="10">
    <location>
        <position position="162"/>
    </location>
    <ligand>
        <name>2-[(2R,5Z)-2-carboxy-4-methylthiazol-5(2H)-ylidene]ethyl phosphate</name>
        <dbReference type="ChEBI" id="CHEBI:62899"/>
    </ligand>
</feature>
<evidence type="ECO:0000313" key="12">
    <source>
        <dbReference type="EMBL" id="GAA1113599.1"/>
    </source>
</evidence>
<feature type="binding site" evidence="10">
    <location>
        <position position="107"/>
    </location>
    <ligand>
        <name>4-amino-2-methyl-5-(diphosphooxymethyl)pyrimidine</name>
        <dbReference type="ChEBI" id="CHEBI:57841"/>
    </ligand>
</feature>
<dbReference type="CDD" id="cd00564">
    <property type="entry name" value="TMP_TenI"/>
    <property type="match status" value="1"/>
</dbReference>
<name>A0ABN1U2B9_9ACTN</name>
<reference evidence="12 13" key="1">
    <citation type="journal article" date="2019" name="Int. J. Syst. Evol. Microbiol.">
        <title>The Global Catalogue of Microorganisms (GCM) 10K type strain sequencing project: providing services to taxonomists for standard genome sequencing and annotation.</title>
        <authorList>
            <consortium name="The Broad Institute Genomics Platform"/>
            <consortium name="The Broad Institute Genome Sequencing Center for Infectious Disease"/>
            <person name="Wu L."/>
            <person name="Ma J."/>
        </authorList>
    </citation>
    <scope>NUCLEOTIDE SEQUENCE [LARGE SCALE GENOMIC DNA]</scope>
    <source>
        <strain evidence="12 13">JCM 13008</strain>
    </source>
</reference>
<comment type="cofactor">
    <cofactor evidence="10">
        <name>Mg(2+)</name>
        <dbReference type="ChEBI" id="CHEBI:18420"/>
    </cofactor>
    <text evidence="10">Binds 1 Mg(2+) ion per subunit.</text>
</comment>
<comment type="caution">
    <text evidence="12">The sequence shown here is derived from an EMBL/GenBank/DDBJ whole genome shotgun (WGS) entry which is preliminary data.</text>
</comment>
<dbReference type="PANTHER" id="PTHR20857">
    <property type="entry name" value="THIAMINE-PHOSPHATE PYROPHOSPHORYLASE"/>
    <property type="match status" value="1"/>
</dbReference>
<feature type="binding site" evidence="10">
    <location>
        <position position="69"/>
    </location>
    <ligand>
        <name>4-amino-2-methyl-5-(diphosphooxymethyl)pyrimidine</name>
        <dbReference type="ChEBI" id="CHEBI:57841"/>
    </ligand>
</feature>
<evidence type="ECO:0000259" key="11">
    <source>
        <dbReference type="Pfam" id="PF02581"/>
    </source>
</evidence>
<feature type="binding site" evidence="10">
    <location>
        <position position="136"/>
    </location>
    <ligand>
        <name>4-amino-2-methyl-5-(diphosphooxymethyl)pyrimidine</name>
        <dbReference type="ChEBI" id="CHEBI:57841"/>
    </ligand>
</feature>
<feature type="binding site" evidence="10">
    <location>
        <position position="89"/>
    </location>
    <ligand>
        <name>Mg(2+)</name>
        <dbReference type="ChEBI" id="CHEBI:18420"/>
    </ligand>
</feature>
<evidence type="ECO:0000256" key="9">
    <source>
        <dbReference type="ARBA" id="ARBA00047883"/>
    </source>
</evidence>
<evidence type="ECO:0000256" key="3">
    <source>
        <dbReference type="ARBA" id="ARBA00022679"/>
    </source>
</evidence>
<feature type="domain" description="Thiamine phosphate synthase/TenI" evidence="11">
    <location>
        <begin position="19"/>
        <end position="185"/>
    </location>
</feature>
<accession>A0ABN1U2B9</accession>
<comment type="function">
    <text evidence="1 10">Condenses 4-methyl-5-(beta-hydroxyethyl)thiazole monophosphate (THZ-P) and 2-methyl-4-amino-5-hydroxymethyl pyrimidine pyrophosphate (HMP-PP) to form thiamine monophosphate (TMP).</text>
</comment>
<comment type="catalytic activity">
    <reaction evidence="9 10">
        <text>2-[(2R,5Z)-2-carboxy-4-methylthiazol-5(2H)-ylidene]ethyl phosphate + 4-amino-2-methyl-5-(diphosphooxymethyl)pyrimidine + 2 H(+) = thiamine phosphate + CO2 + diphosphate</text>
        <dbReference type="Rhea" id="RHEA:47844"/>
        <dbReference type="ChEBI" id="CHEBI:15378"/>
        <dbReference type="ChEBI" id="CHEBI:16526"/>
        <dbReference type="ChEBI" id="CHEBI:33019"/>
        <dbReference type="ChEBI" id="CHEBI:37575"/>
        <dbReference type="ChEBI" id="CHEBI:57841"/>
        <dbReference type="ChEBI" id="CHEBI:62899"/>
        <dbReference type="EC" id="2.5.1.3"/>
    </reaction>
</comment>
<evidence type="ECO:0000256" key="8">
    <source>
        <dbReference type="ARBA" id="ARBA00047851"/>
    </source>
</evidence>
<comment type="pathway">
    <text evidence="2 10">Cofactor biosynthesis; thiamine diphosphate biosynthesis; thiamine phosphate from 4-amino-2-methyl-5-diphosphomethylpyrimidine and 4-methyl-5-(2-phosphoethyl)-thiazole: step 1/1.</text>
</comment>
<evidence type="ECO:0000256" key="5">
    <source>
        <dbReference type="ARBA" id="ARBA00022842"/>
    </source>
</evidence>
<evidence type="ECO:0000256" key="4">
    <source>
        <dbReference type="ARBA" id="ARBA00022723"/>
    </source>
</evidence>
<keyword evidence="6 10" id="KW-0784">Thiamine biosynthesis</keyword>
<evidence type="ECO:0000256" key="7">
    <source>
        <dbReference type="ARBA" id="ARBA00047334"/>
    </source>
</evidence>
<gene>
    <name evidence="10 12" type="primary">thiE</name>
    <name evidence="12" type="ORF">GCM10009668_39570</name>
</gene>
<comment type="caution">
    <text evidence="10">Lacks conserved residue(s) required for the propagation of feature annotation.</text>
</comment>
<feature type="binding site" evidence="10">
    <location>
        <begin position="133"/>
        <end position="135"/>
    </location>
    <ligand>
        <name>2-[(2R,5Z)-2-carboxy-4-methylthiazol-5(2H)-ylidene]ethyl phosphate</name>
        <dbReference type="ChEBI" id="CHEBI:62899"/>
    </ligand>
</feature>
<dbReference type="EC" id="2.5.1.3" evidence="10"/>
<feature type="binding site" evidence="10">
    <location>
        <begin position="38"/>
        <end position="42"/>
    </location>
    <ligand>
        <name>4-amino-2-methyl-5-(diphosphooxymethyl)pyrimidine</name>
        <dbReference type="ChEBI" id="CHEBI:57841"/>
    </ligand>
</feature>
<dbReference type="PANTHER" id="PTHR20857:SF15">
    <property type="entry name" value="THIAMINE-PHOSPHATE SYNTHASE"/>
    <property type="match status" value="1"/>
</dbReference>
<dbReference type="Proteomes" id="UP001501581">
    <property type="component" value="Unassembled WGS sequence"/>
</dbReference>
<comment type="catalytic activity">
    <reaction evidence="7 10">
        <text>4-methyl-5-(2-phosphooxyethyl)-thiazole + 4-amino-2-methyl-5-(diphosphooxymethyl)pyrimidine + H(+) = thiamine phosphate + diphosphate</text>
        <dbReference type="Rhea" id="RHEA:22328"/>
        <dbReference type="ChEBI" id="CHEBI:15378"/>
        <dbReference type="ChEBI" id="CHEBI:33019"/>
        <dbReference type="ChEBI" id="CHEBI:37575"/>
        <dbReference type="ChEBI" id="CHEBI:57841"/>
        <dbReference type="ChEBI" id="CHEBI:58296"/>
        <dbReference type="EC" id="2.5.1.3"/>
    </reaction>
</comment>
<evidence type="ECO:0000313" key="13">
    <source>
        <dbReference type="Proteomes" id="UP001501581"/>
    </source>
</evidence>
<dbReference type="InterPro" id="IPR036206">
    <property type="entry name" value="ThiamineP_synth_sf"/>
</dbReference>
<evidence type="ECO:0000256" key="10">
    <source>
        <dbReference type="HAMAP-Rule" id="MF_00097"/>
    </source>
</evidence>
<dbReference type="Gene3D" id="3.20.20.70">
    <property type="entry name" value="Aldolase class I"/>
    <property type="match status" value="1"/>
</dbReference>
<dbReference type="Pfam" id="PF02581">
    <property type="entry name" value="TMP-TENI"/>
    <property type="match status" value="1"/>
</dbReference>
<evidence type="ECO:0000256" key="6">
    <source>
        <dbReference type="ARBA" id="ARBA00022977"/>
    </source>
</evidence>
<evidence type="ECO:0000256" key="1">
    <source>
        <dbReference type="ARBA" id="ARBA00003814"/>
    </source>
</evidence>
<protein>
    <recommendedName>
        <fullName evidence="10">Thiamine-phosphate synthase</fullName>
        <shortName evidence="10">TP synthase</shortName>
        <shortName evidence="10">TPS</shortName>
        <ecNumber evidence="10">2.5.1.3</ecNumber>
    </recommendedName>
    <alternativeName>
        <fullName evidence="10">Thiamine-phosphate pyrophosphorylase</fullName>
        <shortName evidence="10">TMP pyrophosphorylase</shortName>
        <shortName evidence="10">TMP-PPase</shortName>
    </alternativeName>
</protein>
<keyword evidence="5 10" id="KW-0460">Magnesium</keyword>
<dbReference type="HAMAP" id="MF_00097">
    <property type="entry name" value="TMP_synthase"/>
    <property type="match status" value="1"/>
</dbReference>
<keyword evidence="3 10" id="KW-0808">Transferase</keyword>
<organism evidence="12 13">
    <name type="scientific">Nocardioides dubius</name>
    <dbReference type="NCBI Taxonomy" id="317019"/>
    <lineage>
        <taxon>Bacteria</taxon>
        <taxon>Bacillati</taxon>
        <taxon>Actinomycetota</taxon>
        <taxon>Actinomycetes</taxon>
        <taxon>Propionibacteriales</taxon>
        <taxon>Nocardioidaceae</taxon>
        <taxon>Nocardioides</taxon>
    </lineage>
</organism>
<keyword evidence="4 10" id="KW-0479">Metal-binding</keyword>
<proteinExistence type="inferred from homology"/>
<dbReference type="RefSeq" id="WP_343996645.1">
    <property type="nucleotide sequence ID" value="NZ_BAAALG010000017.1"/>
</dbReference>
<dbReference type="EMBL" id="BAAALG010000017">
    <property type="protein sequence ID" value="GAA1113599.1"/>
    <property type="molecule type" value="Genomic_DNA"/>
</dbReference>
<keyword evidence="13" id="KW-1185">Reference proteome</keyword>
<evidence type="ECO:0000256" key="2">
    <source>
        <dbReference type="ARBA" id="ARBA00005165"/>
    </source>
</evidence>
<dbReference type="SUPFAM" id="SSF51391">
    <property type="entry name" value="Thiamin phosphate synthase"/>
    <property type="match status" value="1"/>
</dbReference>